<evidence type="ECO:0000313" key="1">
    <source>
        <dbReference type="EMBL" id="MFA4805104.1"/>
    </source>
</evidence>
<sequence length="214" mass="24659">MRCSNLLALLLVSILLAATPVPARAYTWEDVEKAYRADEKWLEWAVKTYMDTNDLKEAIEAAYALAASRPYVDNEPPGVDIVQSPKYTFYHGGDCEDKAILFAALVKKWAEIHGKKSVRVAIVRMNIKWPSRGREGHTIAIVYTKKWFFTNKVAVIDPSLYFSQEPDYPWRSIPKYREYLKKAYGITVEKAGAFEYPSTDKLWLLTLYLVTYLE</sequence>
<comment type="caution">
    <text evidence="1">The sequence shown here is derived from an EMBL/GenBank/DDBJ whole genome shotgun (WGS) entry which is preliminary data.</text>
</comment>
<gene>
    <name evidence="1" type="ORF">P8X34_10250</name>
</gene>
<keyword evidence="2" id="KW-1185">Reference proteome</keyword>
<name>A0ABV4T8Z9_9EURY</name>
<evidence type="ECO:0008006" key="3">
    <source>
        <dbReference type="Google" id="ProtNLM"/>
    </source>
</evidence>
<evidence type="ECO:0000313" key="2">
    <source>
        <dbReference type="Proteomes" id="UP001571980"/>
    </source>
</evidence>
<proteinExistence type="predicted"/>
<dbReference type="Proteomes" id="UP001571980">
    <property type="component" value="Unassembled WGS sequence"/>
</dbReference>
<protein>
    <recommendedName>
        <fullName evidence="3">Transglutaminase-like domain-containing protein</fullName>
    </recommendedName>
</protein>
<reference evidence="1 2" key="1">
    <citation type="submission" date="2023-03" db="EMBL/GenBank/DDBJ databases">
        <title>Speciation in Pyrococcus: adaptation to high temperature as a mechanism.</title>
        <authorList>
            <person name="Gu J."/>
        </authorList>
    </citation>
    <scope>NUCLEOTIDE SEQUENCE [LARGE SCALE GENOMIC DNA]</scope>
    <source>
        <strain evidence="1 2">LMOA34</strain>
    </source>
</reference>
<organism evidence="1 2">
    <name type="scientific">Pyrococcus kukulkanii</name>
    <dbReference type="NCBI Taxonomy" id="1609559"/>
    <lineage>
        <taxon>Archaea</taxon>
        <taxon>Methanobacteriati</taxon>
        <taxon>Methanobacteriota</taxon>
        <taxon>Thermococci</taxon>
        <taxon>Thermococcales</taxon>
        <taxon>Thermococcaceae</taxon>
        <taxon>Pyrococcus</taxon>
    </lineage>
</organism>
<dbReference type="Gene3D" id="3.10.620.30">
    <property type="match status" value="1"/>
</dbReference>
<accession>A0ABV4T8Z9</accession>
<dbReference type="EMBL" id="JARRIG010000007">
    <property type="protein sequence ID" value="MFA4805104.1"/>
    <property type="molecule type" value="Genomic_DNA"/>
</dbReference>